<dbReference type="Gene3D" id="1.10.443.10">
    <property type="entry name" value="Intergrase catalytic core"/>
    <property type="match status" value="1"/>
</dbReference>
<reference evidence="3 4" key="1">
    <citation type="journal article" date="2019" name="Environ. Microbiol.">
        <title>Genomics insights into ecotype formation of ammonia-oxidizing archaea in the deep ocean.</title>
        <authorList>
            <person name="Wang Y."/>
            <person name="Huang J.M."/>
            <person name="Cui G.J."/>
            <person name="Nunoura T."/>
            <person name="Takaki Y."/>
            <person name="Li W.L."/>
            <person name="Li J."/>
            <person name="Gao Z.M."/>
            <person name="Takai K."/>
            <person name="Zhang A.Q."/>
            <person name="Stepanauskas R."/>
        </authorList>
    </citation>
    <scope>NUCLEOTIDE SEQUENCE [LARGE SCALE GENOMIC DNA]</scope>
    <source>
        <strain evidence="3 4">L14</strain>
    </source>
</reference>
<evidence type="ECO:0000256" key="2">
    <source>
        <dbReference type="SAM" id="Coils"/>
    </source>
</evidence>
<protein>
    <submittedName>
        <fullName evidence="3">Integrase</fullName>
    </submittedName>
</protein>
<evidence type="ECO:0000313" key="3">
    <source>
        <dbReference type="EMBL" id="NWJ20718.1"/>
    </source>
</evidence>
<keyword evidence="2" id="KW-0175">Coiled coil</keyword>
<gene>
    <name evidence="3" type="ORF">HX860_06620</name>
</gene>
<dbReference type="GO" id="GO:0015074">
    <property type="term" value="P:DNA integration"/>
    <property type="evidence" value="ECO:0007669"/>
    <property type="project" value="InterPro"/>
</dbReference>
<evidence type="ECO:0000256" key="1">
    <source>
        <dbReference type="ARBA" id="ARBA00023172"/>
    </source>
</evidence>
<dbReference type="AlphaFoldDB" id="A0A7K4MAE5"/>
<dbReference type="Proteomes" id="UP000587702">
    <property type="component" value="Unassembled WGS sequence"/>
</dbReference>
<keyword evidence="1" id="KW-0233">DNA recombination</keyword>
<name>A0A7K4MAE5_9ARCH</name>
<comment type="caution">
    <text evidence="3">The sequence shown here is derived from an EMBL/GenBank/DDBJ whole genome shotgun (WGS) entry which is preliminary data.</text>
</comment>
<sequence length="445" mass="51359">MSRLEQYQIINIVDTNLSQVTKNDYNFKLNQFFKFSNIKSIGQLIKTPTVSLESELVSYTKHLIYRVRNNELSANTVPKQFKGIKYLLDVNYRENDVRWKSIKALFPTKVKLSGYKAWTTEQIQEMEKYTKTTRNLAFLHFMASLGGRIGIHENPLLMKHLIPMSSTNSTTDLDCCAILLYADEYESAKEKDLDDSIDEVQSGDSYWAFLTPEATSYLKKYHDQRKRNGEIFAENTPIFRTQYQVKYVNDDVTQLSRNGAISIMVRILASTSINRNKKGRRFDVQLDHGFRKRFNTIMKLESNVNSNIVEKMLGHKNGLDGVYFTPTRQQCFAEFVKAIPQLTVSSAERQKQEIEAQKQQIDELELERTKVHQLTKDMSVVKASNNQLSKNISVVEKKNLDLEQNLNDGATLSKESEITTMSLLKQLLNKTITLENEIKELKKKG</sequence>
<proteinExistence type="predicted"/>
<dbReference type="InterPro" id="IPR013762">
    <property type="entry name" value="Integrase-like_cat_sf"/>
</dbReference>
<dbReference type="SUPFAM" id="SSF56349">
    <property type="entry name" value="DNA breaking-rejoining enzymes"/>
    <property type="match status" value="1"/>
</dbReference>
<accession>A0A7K4MAE5</accession>
<feature type="coiled-coil region" evidence="2">
    <location>
        <begin position="344"/>
        <end position="444"/>
    </location>
</feature>
<dbReference type="InterPro" id="IPR011010">
    <property type="entry name" value="DNA_brk_join_enz"/>
</dbReference>
<dbReference type="GO" id="GO:0006310">
    <property type="term" value="P:DNA recombination"/>
    <property type="evidence" value="ECO:0007669"/>
    <property type="project" value="UniProtKB-KW"/>
</dbReference>
<dbReference type="EMBL" id="JACATI010000008">
    <property type="protein sequence ID" value="NWJ20718.1"/>
    <property type="molecule type" value="Genomic_DNA"/>
</dbReference>
<dbReference type="GO" id="GO:0003677">
    <property type="term" value="F:DNA binding"/>
    <property type="evidence" value="ECO:0007669"/>
    <property type="project" value="InterPro"/>
</dbReference>
<organism evidence="3 4">
    <name type="scientific">Marine Group I thaumarchaeote</name>
    <dbReference type="NCBI Taxonomy" id="2511932"/>
    <lineage>
        <taxon>Archaea</taxon>
        <taxon>Nitrososphaerota</taxon>
        <taxon>Marine Group I</taxon>
    </lineage>
</organism>
<evidence type="ECO:0000313" key="4">
    <source>
        <dbReference type="Proteomes" id="UP000587702"/>
    </source>
</evidence>